<accession>A0ABT2BBV7</accession>
<evidence type="ECO:0000313" key="2">
    <source>
        <dbReference type="EMBL" id="MCS0605999.1"/>
    </source>
</evidence>
<proteinExistence type="predicted"/>
<organism evidence="2 3">
    <name type="scientific">Streptomyces pyxinicus</name>
    <dbReference type="NCBI Taxonomy" id="2970331"/>
    <lineage>
        <taxon>Bacteria</taxon>
        <taxon>Bacillati</taxon>
        <taxon>Actinomycetota</taxon>
        <taxon>Actinomycetes</taxon>
        <taxon>Kitasatosporales</taxon>
        <taxon>Streptomycetaceae</taxon>
        <taxon>Streptomyces</taxon>
    </lineage>
</organism>
<dbReference type="Proteomes" id="UP001205612">
    <property type="component" value="Unassembled WGS sequence"/>
</dbReference>
<keyword evidence="3" id="KW-1185">Reference proteome</keyword>
<gene>
    <name evidence="2" type="ORF">NX794_33045</name>
</gene>
<dbReference type="EMBL" id="JANUGP010000042">
    <property type="protein sequence ID" value="MCS0605999.1"/>
    <property type="molecule type" value="Genomic_DNA"/>
</dbReference>
<reference evidence="2 3" key="1">
    <citation type="submission" date="2022-08" db="EMBL/GenBank/DDBJ databases">
        <authorList>
            <person name="Somphong A."/>
            <person name="Phongsopitanun W."/>
        </authorList>
    </citation>
    <scope>NUCLEOTIDE SEQUENCE [LARGE SCALE GENOMIC DNA]</scope>
    <source>
        <strain evidence="2 3">LP11</strain>
    </source>
</reference>
<evidence type="ECO:0000256" key="1">
    <source>
        <dbReference type="SAM" id="MobiDB-lite"/>
    </source>
</evidence>
<protein>
    <submittedName>
        <fullName evidence="2">Uncharacterized protein</fullName>
    </submittedName>
</protein>
<evidence type="ECO:0000313" key="3">
    <source>
        <dbReference type="Proteomes" id="UP001205612"/>
    </source>
</evidence>
<comment type="caution">
    <text evidence="2">The sequence shown here is derived from an EMBL/GenBank/DDBJ whole genome shotgun (WGS) entry which is preliminary data.</text>
</comment>
<sequence>MRPLPAAVYAALHVCHPPGTLPAWLTARGPHCATGTAVGVDQEHAEELADLVATAWWECLQDDPTDTFAVIFAAACEAYLHPPPRPPADGSVTPPDDPDRDRSRPRSVTGSR</sequence>
<dbReference type="RefSeq" id="WP_258783362.1">
    <property type="nucleotide sequence ID" value="NZ_JANUGP010000042.1"/>
</dbReference>
<name>A0ABT2BBV7_9ACTN</name>
<feature type="region of interest" description="Disordered" evidence="1">
    <location>
        <begin position="82"/>
        <end position="112"/>
    </location>
</feature>